<sequence length="685" mass="74752">MSVRNVSRSPRPPPVLESRRRGPRRSLTERSPAPVDVDTPGGHGLNRPPFTPGRVMSWPRRPLTMPHVLLAALLVASSTATAQTPPVPDGGSPAAASQESAPAESPAPAPAAPAASTEGSVSREELEQRLEATRQELREDIRAQTATQAVANNNDWQEEWTEEKRKLELFTLDGYLRVRPTLFYKFDLGKPALPAGTPLGRQLWTRSPRSASEQTQAGANMRFRLDPSFNVSEDVRVKVQVDALDNILLGSNPDSAYAGDGRNNFTLFSENQTPGNSAINAFKDSVQVRRAYGEVTTPVGILRFGRMGSHWGLGMLRNDGNCLDCDYGDTVDRIQFVTEPFAGWYVTPMLDFNSEGVTSERANSLGEPVDLTQSDDSHSLVLAIARRDTEQQERAKLDNNQGVLNYGLYFTYRTQRYATLGDTSGVPINPDPVVNVSTPTFLPRGGTMYVPDLWFKYAEKKFRIEAEFAAQLGTIDGRALTTADPASQSLRIAQFGGVLQTEFHIIENKLHLGVEAGFASGDKAPGFGNYPGRQGTGSDGNTAAGDVEGRQYRCDTGGCSDNAIRNFRFNRDYRVDLILWRSILNGVTDAFYVKPGLKYSIAEGFDVFGSIIYSQAFYGESTPSSVNKGLGFEADVGARYVTEDGFVAGIDYGILFPLAGLKDLNLPAQELSTAHAIRGTLAIKF</sequence>
<protein>
    <submittedName>
        <fullName evidence="2">TIGR04551 family protein</fullName>
    </submittedName>
</protein>
<feature type="region of interest" description="Disordered" evidence="1">
    <location>
        <begin position="1"/>
        <end position="58"/>
    </location>
</feature>
<dbReference type="Proteomes" id="UP000268094">
    <property type="component" value="Unassembled WGS sequence"/>
</dbReference>
<comment type="caution">
    <text evidence="2">The sequence shown here is derived from an EMBL/GenBank/DDBJ whole genome shotgun (WGS) entry which is preliminary data.</text>
</comment>
<accession>A0A3A8HZ28</accession>
<feature type="region of interest" description="Disordered" evidence="1">
    <location>
        <begin position="81"/>
        <end position="129"/>
    </location>
</feature>
<organism evidence="2 3">
    <name type="scientific">Corallococcus terminator</name>
    <dbReference type="NCBI Taxonomy" id="2316733"/>
    <lineage>
        <taxon>Bacteria</taxon>
        <taxon>Pseudomonadati</taxon>
        <taxon>Myxococcota</taxon>
        <taxon>Myxococcia</taxon>
        <taxon>Myxococcales</taxon>
        <taxon>Cystobacterineae</taxon>
        <taxon>Myxococcaceae</taxon>
        <taxon>Corallococcus</taxon>
    </lineage>
</organism>
<dbReference type="InterPro" id="IPR030884">
    <property type="entry name" value="CHP04551"/>
</dbReference>
<reference evidence="3" key="1">
    <citation type="submission" date="2018-09" db="EMBL/GenBank/DDBJ databases">
        <authorList>
            <person name="Livingstone P.G."/>
            <person name="Whitworth D.E."/>
        </authorList>
    </citation>
    <scope>NUCLEOTIDE SEQUENCE [LARGE SCALE GENOMIC DNA]</scope>
    <source>
        <strain evidence="3">CA054A</strain>
    </source>
</reference>
<feature type="compositionally biased region" description="Low complexity" evidence="1">
    <location>
        <begin position="92"/>
        <end position="104"/>
    </location>
</feature>
<proteinExistence type="predicted"/>
<dbReference type="NCBIfam" id="TIGR04551">
    <property type="entry name" value="TIGR04551 family protein"/>
    <property type="match status" value="1"/>
</dbReference>
<keyword evidence="3" id="KW-1185">Reference proteome</keyword>
<evidence type="ECO:0000256" key="1">
    <source>
        <dbReference type="SAM" id="MobiDB-lite"/>
    </source>
</evidence>
<dbReference type="EMBL" id="RAVZ01000446">
    <property type="protein sequence ID" value="RKG72784.1"/>
    <property type="molecule type" value="Genomic_DNA"/>
</dbReference>
<evidence type="ECO:0000313" key="2">
    <source>
        <dbReference type="EMBL" id="RKG72784.1"/>
    </source>
</evidence>
<evidence type="ECO:0000313" key="3">
    <source>
        <dbReference type="Proteomes" id="UP000268094"/>
    </source>
</evidence>
<dbReference type="AlphaFoldDB" id="A0A3A8HZ28"/>
<dbReference type="OrthoDB" id="5495168at2"/>
<name>A0A3A8HZ28_9BACT</name>
<gene>
    <name evidence="2" type="ORF">D7V88_37600</name>
</gene>